<evidence type="ECO:0000256" key="1">
    <source>
        <dbReference type="SAM" id="Phobius"/>
    </source>
</evidence>
<evidence type="ECO:0000313" key="3">
    <source>
        <dbReference type="EMBL" id="THD66366.1"/>
    </source>
</evidence>
<feature type="domain" description="Transposase IS200-like" evidence="2">
    <location>
        <begin position="9"/>
        <end position="148"/>
    </location>
</feature>
<dbReference type="InterPro" id="IPR036515">
    <property type="entry name" value="Transposase_17_sf"/>
</dbReference>
<dbReference type="GO" id="GO:0006313">
    <property type="term" value="P:DNA transposition"/>
    <property type="evidence" value="ECO:0007669"/>
    <property type="project" value="InterPro"/>
</dbReference>
<protein>
    <submittedName>
        <fullName evidence="3">Transposase</fullName>
    </submittedName>
</protein>
<keyword evidence="1" id="KW-0812">Transmembrane</keyword>
<keyword evidence="1" id="KW-1133">Transmembrane helix</keyword>
<evidence type="ECO:0000313" key="4">
    <source>
        <dbReference type="Proteomes" id="UP000305939"/>
    </source>
</evidence>
<proteinExistence type="predicted"/>
<dbReference type="AlphaFoldDB" id="A0A4S3LY54"/>
<dbReference type="Pfam" id="PF01797">
    <property type="entry name" value="Y1_Tnp"/>
    <property type="match status" value="1"/>
</dbReference>
<dbReference type="InterPro" id="IPR052715">
    <property type="entry name" value="RAYT_transposase"/>
</dbReference>
<dbReference type="GO" id="GO:0004803">
    <property type="term" value="F:transposase activity"/>
    <property type="evidence" value="ECO:0007669"/>
    <property type="project" value="InterPro"/>
</dbReference>
<gene>
    <name evidence="3" type="ORF">E7Z59_11165</name>
</gene>
<comment type="caution">
    <text evidence="3">The sequence shown here is derived from an EMBL/GenBank/DDBJ whole genome shotgun (WGS) entry which is preliminary data.</text>
</comment>
<dbReference type="SUPFAM" id="SSF143422">
    <property type="entry name" value="Transposase IS200-like"/>
    <property type="match status" value="1"/>
</dbReference>
<dbReference type="OrthoDB" id="9788881at2"/>
<dbReference type="InterPro" id="IPR002686">
    <property type="entry name" value="Transposase_17"/>
</dbReference>
<dbReference type="GO" id="GO:0043565">
    <property type="term" value="F:sequence-specific DNA binding"/>
    <property type="evidence" value="ECO:0007669"/>
    <property type="project" value="TreeGrafter"/>
</dbReference>
<accession>A0A4S3LY54</accession>
<dbReference type="PANTHER" id="PTHR36966">
    <property type="entry name" value="REP-ASSOCIATED TYROSINE TRANSPOSASE"/>
    <property type="match status" value="1"/>
</dbReference>
<keyword evidence="4" id="KW-1185">Reference proteome</keyword>
<organism evidence="3 4">
    <name type="scientific">Robertkochia marina</name>
    <dbReference type="NCBI Taxonomy" id="1227945"/>
    <lineage>
        <taxon>Bacteria</taxon>
        <taxon>Pseudomonadati</taxon>
        <taxon>Bacteroidota</taxon>
        <taxon>Flavobacteriia</taxon>
        <taxon>Flavobacteriales</taxon>
        <taxon>Flavobacteriaceae</taxon>
        <taxon>Robertkochia</taxon>
    </lineage>
</organism>
<sequence length="185" mass="22273">MSRNYKFHNPAALYFISFATVNWIELFSRMIYFYLIIDCLSYCRKHKAMELYAYCIMPNHIHLLFRSALDQPSDLIRDFKGFTSKQLIKEIKSNPQESRREWLLREFELKVNTKRKDRKYQLWQPHNYPIEIWSTGALRQKINYIHDNPVQAGLVMRPWEYKYSSARNFAELDAVMEIDDIGFLG</sequence>
<reference evidence="3 4" key="1">
    <citation type="submission" date="2019-04" db="EMBL/GenBank/DDBJ databases">
        <title>Draft genome sequence of Robertkochia marina CC-AMO-30D.</title>
        <authorList>
            <person name="Hameed A."/>
            <person name="Lin S.-Y."/>
            <person name="Shahina M."/>
            <person name="Lai W.-A."/>
            <person name="Young C.-C."/>
        </authorList>
    </citation>
    <scope>NUCLEOTIDE SEQUENCE [LARGE SCALE GENOMIC DNA]</scope>
    <source>
        <strain evidence="3 4">CC-AMO-30D</strain>
    </source>
</reference>
<dbReference type="Gene3D" id="3.30.70.1290">
    <property type="entry name" value="Transposase IS200-like"/>
    <property type="match status" value="1"/>
</dbReference>
<dbReference type="SMART" id="SM01321">
    <property type="entry name" value="Y1_Tnp"/>
    <property type="match status" value="1"/>
</dbReference>
<dbReference type="PANTHER" id="PTHR36966:SF1">
    <property type="entry name" value="REP-ASSOCIATED TYROSINE TRANSPOSASE"/>
    <property type="match status" value="1"/>
</dbReference>
<dbReference type="EMBL" id="SSMC01000003">
    <property type="protein sequence ID" value="THD66366.1"/>
    <property type="molecule type" value="Genomic_DNA"/>
</dbReference>
<dbReference type="Proteomes" id="UP000305939">
    <property type="component" value="Unassembled WGS sequence"/>
</dbReference>
<evidence type="ECO:0000259" key="2">
    <source>
        <dbReference type="SMART" id="SM01321"/>
    </source>
</evidence>
<name>A0A4S3LY54_9FLAO</name>
<dbReference type="RefSeq" id="WP_136336438.1">
    <property type="nucleotide sequence ID" value="NZ_QXMP01000006.1"/>
</dbReference>
<feature type="transmembrane region" description="Helical" evidence="1">
    <location>
        <begin position="12"/>
        <end position="35"/>
    </location>
</feature>
<dbReference type="NCBIfam" id="NF047646">
    <property type="entry name" value="REP_Tyr_transpos"/>
    <property type="match status" value="1"/>
</dbReference>
<keyword evidence="1" id="KW-0472">Membrane</keyword>